<dbReference type="AlphaFoldDB" id="A0A060QIT6"/>
<dbReference type="SUPFAM" id="SSF56784">
    <property type="entry name" value="HAD-like"/>
    <property type="match status" value="1"/>
</dbReference>
<sequence length="124" mass="14169">MKRLVIDLDDTLTISNPDLSYSEKEPNLPLIAKLREYKAQGFEILIQTARNMRTYQGAVGKINANTLPVILEWLKKHDVPYDEIYVGKPWCGTEGFYVDDRAIRPREFVTLTLAEINALIESGK</sequence>
<evidence type="ECO:0000313" key="2">
    <source>
        <dbReference type="Proteomes" id="UP000027583"/>
    </source>
</evidence>
<dbReference type="InterPro" id="IPR010039">
    <property type="entry name" value="EcbF_BcbF"/>
</dbReference>
<evidence type="ECO:0000313" key="1">
    <source>
        <dbReference type="EMBL" id="CDG40603.1"/>
    </source>
</evidence>
<dbReference type="Gene3D" id="3.40.50.1000">
    <property type="entry name" value="HAD superfamily/HAD-like"/>
    <property type="match status" value="1"/>
</dbReference>
<accession>A0A060QIT6</accession>
<dbReference type="NCBIfam" id="TIGR01689">
    <property type="entry name" value="EcbF-BcbF"/>
    <property type="match status" value="1"/>
</dbReference>
<dbReference type="InterPro" id="IPR023214">
    <property type="entry name" value="HAD_sf"/>
</dbReference>
<gene>
    <name evidence="1" type="ORF">ASAP_2558</name>
</gene>
<reference evidence="1 2" key="1">
    <citation type="journal article" date="2014" name="Genome Biol. Evol.">
        <title>Acetic acid bacteria genomes reveal functional traits for adaptation to life in insect guts.</title>
        <authorList>
            <person name="Chouaia B."/>
            <person name="Gaiarsa S."/>
            <person name="Crotti E."/>
            <person name="Comandatore F."/>
            <person name="Degli Esposti M."/>
            <person name="Ricci I."/>
            <person name="Alma A."/>
            <person name="Favia G."/>
            <person name="Bandi C."/>
            <person name="Daffonchio D."/>
        </authorList>
    </citation>
    <scope>NUCLEOTIDE SEQUENCE [LARGE SCALE GENOMIC DNA]</scope>
    <source>
        <strain evidence="1 2">SF2.1</strain>
    </source>
</reference>
<protein>
    <submittedName>
        <fullName evidence="1">Capsular polysaccharide biosynthesis protein,putative</fullName>
    </submittedName>
</protein>
<reference evidence="1 2" key="2">
    <citation type="journal article" date="2014" name="PLoS ONE">
        <title>Evolution of mitochondria reconstructed from the energy metabolism of living bacteria.</title>
        <authorList>
            <person name="Degli Esposti M."/>
            <person name="Chouaia B."/>
            <person name="Comandatore F."/>
            <person name="Crotti E."/>
            <person name="Sassera D."/>
            <person name="Lievens P.M."/>
            <person name="Daffonchio D."/>
            <person name="Bandi C."/>
        </authorList>
    </citation>
    <scope>NUCLEOTIDE SEQUENCE [LARGE SCALE GENOMIC DNA]</scope>
    <source>
        <strain evidence="1 2">SF2.1</strain>
    </source>
</reference>
<comment type="caution">
    <text evidence="1">The sequence shown here is derived from an EMBL/GenBank/DDBJ whole genome shotgun (WGS) entry which is preliminary data.</text>
</comment>
<dbReference type="InterPro" id="IPR036412">
    <property type="entry name" value="HAD-like_sf"/>
</dbReference>
<name>A0A060QIT6_9PROT</name>
<dbReference type="Proteomes" id="UP000027583">
    <property type="component" value="Unassembled WGS sequence"/>
</dbReference>
<dbReference type="RefSeq" id="WP_023979934.1">
    <property type="nucleotide sequence ID" value="NZ_CBLX010000021.1"/>
</dbReference>
<dbReference type="EMBL" id="CBLX010000021">
    <property type="protein sequence ID" value="CDG40603.1"/>
    <property type="molecule type" value="Genomic_DNA"/>
</dbReference>
<proteinExistence type="predicted"/>
<organism evidence="1 2">
    <name type="scientific">Asaia bogorensis</name>
    <dbReference type="NCBI Taxonomy" id="91915"/>
    <lineage>
        <taxon>Bacteria</taxon>
        <taxon>Pseudomonadati</taxon>
        <taxon>Pseudomonadota</taxon>
        <taxon>Alphaproteobacteria</taxon>
        <taxon>Acetobacterales</taxon>
        <taxon>Acetobacteraceae</taxon>
        <taxon>Asaia</taxon>
    </lineage>
</organism>
<dbReference type="eggNOG" id="COG0561">
    <property type="taxonomic scope" value="Bacteria"/>
</dbReference>